<evidence type="ECO:0000313" key="5">
    <source>
        <dbReference type="Proteomes" id="UP001152484"/>
    </source>
</evidence>
<dbReference type="Proteomes" id="UP001152484">
    <property type="component" value="Unassembled WGS sequence"/>
</dbReference>
<feature type="domain" description="Integrase catalytic" evidence="3">
    <location>
        <begin position="92"/>
        <end position="266"/>
    </location>
</feature>
<keyword evidence="2" id="KW-0378">Hydrolase</keyword>
<dbReference type="GO" id="GO:0046872">
    <property type="term" value="F:metal ion binding"/>
    <property type="evidence" value="ECO:0007669"/>
    <property type="project" value="UniProtKB-KW"/>
</dbReference>
<protein>
    <recommendedName>
        <fullName evidence="3">Integrase catalytic domain-containing protein</fullName>
    </recommendedName>
</protein>
<dbReference type="OrthoDB" id="1729718at2759"/>
<dbReference type="InterPro" id="IPR025724">
    <property type="entry name" value="GAG-pre-integrase_dom"/>
</dbReference>
<dbReference type="SUPFAM" id="SSF53098">
    <property type="entry name" value="Ribonuclease H-like"/>
    <property type="match status" value="1"/>
</dbReference>
<dbReference type="Pfam" id="PF07727">
    <property type="entry name" value="RVT_2"/>
    <property type="match status" value="1"/>
</dbReference>
<dbReference type="InterPro" id="IPR057670">
    <property type="entry name" value="SH3_retrovirus"/>
</dbReference>
<gene>
    <name evidence="4" type="ORF">CEURO_LOCUS318</name>
</gene>
<dbReference type="Gene3D" id="3.30.420.10">
    <property type="entry name" value="Ribonuclease H-like superfamily/Ribonuclease H"/>
    <property type="match status" value="1"/>
</dbReference>
<dbReference type="EMBL" id="CAMAPE010000002">
    <property type="protein sequence ID" value="CAH9052299.1"/>
    <property type="molecule type" value="Genomic_DNA"/>
</dbReference>
<evidence type="ECO:0000313" key="4">
    <source>
        <dbReference type="EMBL" id="CAH9052299.1"/>
    </source>
</evidence>
<dbReference type="Pfam" id="PF13976">
    <property type="entry name" value="gag_pre-integrs"/>
    <property type="match status" value="1"/>
</dbReference>
<dbReference type="CDD" id="cd09272">
    <property type="entry name" value="RNase_HI_RT_Ty1"/>
    <property type="match status" value="1"/>
</dbReference>
<dbReference type="Pfam" id="PF00665">
    <property type="entry name" value="rve"/>
    <property type="match status" value="1"/>
</dbReference>
<dbReference type="InterPro" id="IPR013103">
    <property type="entry name" value="RVT_2"/>
</dbReference>
<keyword evidence="1" id="KW-0479">Metal-binding</keyword>
<proteinExistence type="predicted"/>
<dbReference type="InterPro" id="IPR043502">
    <property type="entry name" value="DNA/RNA_pol_sf"/>
</dbReference>
<dbReference type="SUPFAM" id="SSF56672">
    <property type="entry name" value="DNA/RNA polymerases"/>
    <property type="match status" value="1"/>
</dbReference>
<dbReference type="InterPro" id="IPR012337">
    <property type="entry name" value="RNaseH-like_sf"/>
</dbReference>
<dbReference type="PANTHER" id="PTHR42648:SF28">
    <property type="entry name" value="TRANSPOSON-ENCODED PROTEIN WITH RIBONUCLEASE H-LIKE AND RETROVIRUS ZINC FINGER-LIKE DOMAINS"/>
    <property type="match status" value="1"/>
</dbReference>
<dbReference type="InterPro" id="IPR036397">
    <property type="entry name" value="RNaseH_sf"/>
</dbReference>
<dbReference type="PANTHER" id="PTHR42648">
    <property type="entry name" value="TRANSPOSASE, PUTATIVE-RELATED"/>
    <property type="match status" value="1"/>
</dbReference>
<evidence type="ECO:0000256" key="2">
    <source>
        <dbReference type="ARBA" id="ARBA00022801"/>
    </source>
</evidence>
<dbReference type="AlphaFoldDB" id="A0A9P0VNJ1"/>
<name>A0A9P0VNJ1_CUSEU</name>
<dbReference type="InterPro" id="IPR001584">
    <property type="entry name" value="Integrase_cat-core"/>
</dbReference>
<reference evidence="4" key="1">
    <citation type="submission" date="2022-07" db="EMBL/GenBank/DDBJ databases">
        <authorList>
            <person name="Macas J."/>
            <person name="Novak P."/>
            <person name="Neumann P."/>
        </authorList>
    </citation>
    <scope>NUCLEOTIDE SEQUENCE</scope>
</reference>
<dbReference type="Pfam" id="PF25597">
    <property type="entry name" value="SH3_retrovirus"/>
    <property type="match status" value="1"/>
</dbReference>
<evidence type="ECO:0000259" key="3">
    <source>
        <dbReference type="PROSITE" id="PS50994"/>
    </source>
</evidence>
<sequence>MKILKNSLVLFKAEKVNNLYVCHAKPYIDSVNAVNVVHTDKTLLWHNRLGHMSNKGLGIMHKHGYLGKDSVNSLTFCESCVLGKQHRVQFPLSSYPNMTKCSYVLEYVHADVWGPASIPTHGGKRYFLSLIDDFSRKVWVYLLEHKSDVCEKFKAWKLLVENHTGQNVKTLRTDNGLEFCNQELDQLCATSGIRRHKTVPYTPQQNGVAERMNRTLLDKVRSMLSTSGLPKKFWGEAVTTATYLINRSPSVPIGGQCPEVKFTGGPLDLTNLRVFGCAAYVHQKTDKLDPRSKKCVFLGYPDGVKGYRLWDRSVPGFKVVISRDVIFNEFDFPCLLKPVSEHEPERTPVEVEPQTPSVPIIPVVMYDTPPVVPVIPSDVHVNTSSDTATSGEVEFNTQDDHVQNDSLSGDTNVFDDSAENDNVDLHDYQLVRDRGRRTIKRKSDTLSDYAFTACDISDFAFTVFETLDLNEPKTYSEAIRSREAQKWLEAMKSEMDSLRVNQTWTLVPRPNATSVVECKWLFKVKEESGNNIRYKARLVAKGFTQKEGVDYAEIFAPVVKFTTVRIMLALVAHHDWEMKQMDVTTAFLHGELDKKIYMTQPEGFVDPKRSDHVCLLRKALYGLKQSPRQWNIRFDKCMQSMKFVKSACDHCLYFKNTNSVPVFLLIYVDDMLIISPCLKSIMYVQKCLCENFAMKDLGDAKRILGINIIRDRSKHTLVLNQISYVEKVLSKFNMSSAAPVHVPLASHFVLSKNQSPKTDSEIELMKSVPYSNAIGSVMYLMVSSRPDIAYAVSCLSRFMSNPGMPHWNALKWLLRYLKFSANHGLIFTKCTEGVKLSGYVDYNYANDKDNRKSTTSYVFTLCGSCISWKSQLQPIIALSTTEAEYVAATETFKEAIWLSRLVAEIGFLKQDVTVFSDSQSAIQLCKNPVFHDRTKHIDVRFHFIRDVLDAGKVKLCKIPSEFNPADMGTKCLSAEKLLSCKRILNLDCG</sequence>
<dbReference type="GO" id="GO:0016787">
    <property type="term" value="F:hydrolase activity"/>
    <property type="evidence" value="ECO:0007669"/>
    <property type="project" value="UniProtKB-KW"/>
</dbReference>
<comment type="caution">
    <text evidence="4">The sequence shown here is derived from an EMBL/GenBank/DDBJ whole genome shotgun (WGS) entry which is preliminary data.</text>
</comment>
<organism evidence="4 5">
    <name type="scientific">Cuscuta europaea</name>
    <name type="common">European dodder</name>
    <dbReference type="NCBI Taxonomy" id="41803"/>
    <lineage>
        <taxon>Eukaryota</taxon>
        <taxon>Viridiplantae</taxon>
        <taxon>Streptophyta</taxon>
        <taxon>Embryophyta</taxon>
        <taxon>Tracheophyta</taxon>
        <taxon>Spermatophyta</taxon>
        <taxon>Magnoliopsida</taxon>
        <taxon>eudicotyledons</taxon>
        <taxon>Gunneridae</taxon>
        <taxon>Pentapetalae</taxon>
        <taxon>asterids</taxon>
        <taxon>lamiids</taxon>
        <taxon>Solanales</taxon>
        <taxon>Convolvulaceae</taxon>
        <taxon>Cuscuteae</taxon>
        <taxon>Cuscuta</taxon>
        <taxon>Cuscuta subgen. Cuscuta</taxon>
    </lineage>
</organism>
<dbReference type="InterPro" id="IPR039537">
    <property type="entry name" value="Retrotran_Ty1/copia-like"/>
</dbReference>
<accession>A0A9P0VNJ1</accession>
<keyword evidence="5" id="KW-1185">Reference proteome</keyword>
<evidence type="ECO:0000256" key="1">
    <source>
        <dbReference type="ARBA" id="ARBA00022723"/>
    </source>
</evidence>
<dbReference type="GO" id="GO:0003676">
    <property type="term" value="F:nucleic acid binding"/>
    <property type="evidence" value="ECO:0007669"/>
    <property type="project" value="InterPro"/>
</dbReference>
<dbReference type="GO" id="GO:0015074">
    <property type="term" value="P:DNA integration"/>
    <property type="evidence" value="ECO:0007669"/>
    <property type="project" value="InterPro"/>
</dbReference>
<dbReference type="PROSITE" id="PS50994">
    <property type="entry name" value="INTEGRASE"/>
    <property type="match status" value="1"/>
</dbReference>